<feature type="compositionally biased region" description="Acidic residues" evidence="1">
    <location>
        <begin position="1408"/>
        <end position="1423"/>
    </location>
</feature>
<feature type="domain" description="Trimeric autotransporter adhesin YadA-like head" evidence="2">
    <location>
        <begin position="401"/>
        <end position="426"/>
    </location>
</feature>
<evidence type="ECO:0000259" key="2">
    <source>
        <dbReference type="Pfam" id="PF05658"/>
    </source>
</evidence>
<evidence type="ECO:0000313" key="3">
    <source>
        <dbReference type="EMBL" id="OHA85380.1"/>
    </source>
</evidence>
<proteinExistence type="predicted"/>
<evidence type="ECO:0000256" key="1">
    <source>
        <dbReference type="SAM" id="MobiDB-lite"/>
    </source>
</evidence>
<comment type="caution">
    <text evidence="3">The sequence shown here is derived from an EMBL/GenBank/DDBJ whole genome shotgun (WGS) entry which is preliminary data.</text>
</comment>
<dbReference type="CDD" id="cd12820">
    <property type="entry name" value="LbR_YadA-like"/>
    <property type="match status" value="2"/>
</dbReference>
<dbReference type="SUPFAM" id="SSF101967">
    <property type="entry name" value="Adhesin YadA, collagen-binding domain"/>
    <property type="match status" value="1"/>
</dbReference>
<reference evidence="3 4" key="1">
    <citation type="journal article" date="2016" name="Nat. Commun.">
        <title>Thousands of microbial genomes shed light on interconnected biogeochemical processes in an aquifer system.</title>
        <authorList>
            <person name="Anantharaman K."/>
            <person name="Brown C.T."/>
            <person name="Hug L.A."/>
            <person name="Sharon I."/>
            <person name="Castelle C.J."/>
            <person name="Probst A.J."/>
            <person name="Thomas B.C."/>
            <person name="Singh A."/>
            <person name="Wilkins M.J."/>
            <person name="Karaoz U."/>
            <person name="Brodie E.L."/>
            <person name="Williams K.H."/>
            <person name="Hubbard S.S."/>
            <person name="Banfield J.F."/>
        </authorList>
    </citation>
    <scope>NUCLEOTIDE SEQUENCE [LARGE SCALE GENOMIC DNA]</scope>
</reference>
<feature type="compositionally biased region" description="Low complexity" evidence="1">
    <location>
        <begin position="1430"/>
        <end position="1445"/>
    </location>
</feature>
<feature type="region of interest" description="Disordered" evidence="1">
    <location>
        <begin position="1382"/>
        <end position="1472"/>
    </location>
</feature>
<feature type="compositionally biased region" description="Low complexity" evidence="1">
    <location>
        <begin position="1459"/>
        <end position="1472"/>
    </location>
</feature>
<sequence length="1472" mass="147164">NYSLNTTDILAIGNTATTTAPFWFDPNTTTGYISGNLGVGTTSPYAKLSVVGNVVADAFVATSTTATSTFAGGLRVDSGTLSVDFSASTVGIGAVPATTGKLKVGGAGFFTTESNAFDSGSPYTSLLLGDAGLGGALFAFYDSTVTSRPFVGLSGYNGGSDRGIYLGGGVWDATDANSINFYTDPTYSSGTDDNGGLLRVKIFSNGGIGMGPAISDANNDGLLNLTGATTDSDIVFSDITTARYTLGYDVSASAFKISGGDTLGTNDFLTVSSVGNLGLGTTSPYAKLSVVGTVVADAFVATSTTATSTFANNVSIASGASYRFSGTPVLGYTTGGPLFVGNGNTVSSTGVAVGQSNTSSSVVSVAFGTFNTANSVGAMAFGKSNTSSSLFSGAFGYQNTASGQSSVAFGYLNQATTSESIAFGNGNNAGGAASVALGYYNSAYAGNSIAIGNSVINNTADSLMIGPSDTAKLTILSSGNVGIGTTSPYAKLSVAGNVVADAFVATSTTATSTFANHISIATGKEYRINGLTVLAGAVGSTGTIGFGNVVSVSGMAFGASNTSNSLASLALGQSNTSSSALATAIGYSNQATSSISTAIGYGNNSGGANSVAMGINNNAYAANSVAVGASITNNTANSLMIGPSDAAKLTILSSGNLGIGTTSPYAKLSVVGTVVADAFVATSTTATSTFAGGLAVDTSTLFVDPYNNRVGIASSSPSATLSVSGTSGQTASLFEIASSTAARLFKVDKDGNVAITRGSISSGSTNILNVTGTRTAGNGGGDILDPAAGISATLTVTPTADDGDMFGNKFGTTLTGSLTYSGGIAGAVNQAKYTGTGSLNAMYGAYNSVQGTSSGSIGSVYGVYSEISRASNTITNAYGFYASMVGAPGVVTNGYGFYISDFTGTFTNRYSIYADGEANTAYFGGKVGIGTTSPYAKLSVVGEVVASHFTATSTTATSTFAGGFSVGNGALAYDYSSQITSVGNLELGSLSFDTDAGMVSWMDMPVTASSSIDTVHSYTAQLDGLSLLSVYGLSDGGGTVKQTAIGIGTTTPAARLTVTTATSTENLPLFLVASSTGSTLFSILNSGYVGIGTTTAAVNNALVVQGGVCITAGTACPTVSSGSLRIDTAGVAGGDDPGDVFDLAERYPASEVMEPGDIAMIDVDSSPATVKRGMEGGTALGIVSTRAAIAINGSDLTLAPSHEATSTKPLIALSGRVPVKVSLEGGTIAKGDRITLSSTPGVGKKATASAYTVGIALDTFDESSEKDGNGIGKVLVFVNLSYAHIDSAVADGSILSTTGSAYWNFDDATGRLNFVTPLNMNNFDIVGVRAISSATSQWSIDEGGKLVVGEIEAQKVTTKTLCVDDICIEKDTLRALLQRNGLSGTTSTDGADGATEESSTTETSGESANDELEAPTSPEEEQETPVPDSAPEVVTEPEPAPAEVTPEPEPTTEPEVIAEAEPTTPEEQPVIE</sequence>
<name>A0A1G2SK19_9BACT</name>
<feature type="non-terminal residue" evidence="3">
    <location>
        <position position="1"/>
    </location>
</feature>
<gene>
    <name evidence="3" type="ORF">A2591_01645</name>
</gene>
<dbReference type="Proteomes" id="UP000178168">
    <property type="component" value="Unassembled WGS sequence"/>
</dbReference>
<protein>
    <recommendedName>
        <fullName evidence="2">Trimeric autotransporter adhesin YadA-like head domain-containing protein</fullName>
    </recommendedName>
</protein>
<organism evidence="3 4">
    <name type="scientific">Candidatus Yonathbacteria bacterium RIFOXYD1_FULL_52_36</name>
    <dbReference type="NCBI Taxonomy" id="1802730"/>
    <lineage>
        <taxon>Bacteria</taxon>
        <taxon>Candidatus Yonathiibacteriota</taxon>
    </lineage>
</organism>
<feature type="domain" description="Trimeric autotransporter adhesin YadA-like head" evidence="2">
    <location>
        <begin position="429"/>
        <end position="453"/>
    </location>
</feature>
<dbReference type="InterPro" id="IPR008640">
    <property type="entry name" value="Adhesin_Head_dom"/>
</dbReference>
<dbReference type="STRING" id="1802730.A2591_01645"/>
<dbReference type="InterPro" id="IPR011049">
    <property type="entry name" value="Serralysin-like_metalloprot_C"/>
</dbReference>
<dbReference type="Pfam" id="PF05658">
    <property type="entry name" value="YadA_head"/>
    <property type="match status" value="3"/>
</dbReference>
<dbReference type="EMBL" id="MHUZ01000025">
    <property type="protein sequence ID" value="OHA85380.1"/>
    <property type="molecule type" value="Genomic_DNA"/>
</dbReference>
<accession>A0A1G2SK19</accession>
<dbReference type="Gene3D" id="2.150.10.10">
    <property type="entry name" value="Serralysin-like metalloprotease, C-terminal"/>
    <property type="match status" value="2"/>
</dbReference>
<feature type="compositionally biased region" description="Low complexity" evidence="1">
    <location>
        <begin position="1382"/>
        <end position="1407"/>
    </location>
</feature>
<evidence type="ECO:0000313" key="4">
    <source>
        <dbReference type="Proteomes" id="UP000178168"/>
    </source>
</evidence>
<dbReference type="GO" id="GO:0019867">
    <property type="term" value="C:outer membrane"/>
    <property type="evidence" value="ECO:0007669"/>
    <property type="project" value="InterPro"/>
</dbReference>
<feature type="domain" description="Trimeric autotransporter adhesin YadA-like head" evidence="2">
    <location>
        <begin position="607"/>
        <end position="629"/>
    </location>
</feature>